<keyword evidence="4" id="KW-1185">Reference proteome</keyword>
<evidence type="ECO:0000313" key="4">
    <source>
        <dbReference type="Proteomes" id="UP000831113"/>
    </source>
</evidence>
<evidence type="ECO:0000256" key="1">
    <source>
        <dbReference type="SAM" id="SignalP"/>
    </source>
</evidence>
<dbReference type="InterPro" id="IPR026444">
    <property type="entry name" value="Secre_tail"/>
</dbReference>
<dbReference type="Proteomes" id="UP000831113">
    <property type="component" value="Chromosome"/>
</dbReference>
<dbReference type="CDD" id="cd12797">
    <property type="entry name" value="M23_peptidase"/>
    <property type="match status" value="1"/>
</dbReference>
<sequence length="458" mass="48912">MKQFLPVLAFTALSASAQSVAPAGGGSYLPTPGACLTPTQHARIDSMLDTNIRTLTQRGILPGPANRPATVPLSWPLRQAAGFSYNSIYGISNFVDRNAAYPNQLLDWNCGTRTYDTAAGYNHGGLDVFLWPFDMNMMASGQAEIVAATAGVIIAKSDGNFDMNCAFNSANWNAVYVQNADGSVCWYGHMKSGSLTTKAVGASVAQGEFLGTVGSSGSSTGPHLHFEVHAANGTVIDPYAGTCSPGATSWATQKPYYEPTINTLMTHSAPPVLATCPAPHTPNTSSNFAPGARIYLAAYYHDQQAGQLTTYTVYRPDNTVFATWTHSITPAHYAASYWYWNYVLPTNAPVGNWRFTATFQGSTVTQNFTVGIPSATAAASRQAAFTLYPNPARRQVTLELAAPPVAGAVVVRNQLGQVVSQRLLTTHKLELALPEVPGLYLVTLPTTYGPVTQKLLVE</sequence>
<keyword evidence="1" id="KW-0732">Signal</keyword>
<feature type="domain" description="M23ase beta-sheet core" evidence="2">
    <location>
        <begin position="139"/>
        <end position="238"/>
    </location>
</feature>
<dbReference type="RefSeq" id="WP_243802072.1">
    <property type="nucleotide sequence ID" value="NZ_CP094669.1"/>
</dbReference>
<proteinExistence type="predicted"/>
<accession>A0ABY4D346</accession>
<dbReference type="InterPro" id="IPR050570">
    <property type="entry name" value="Cell_wall_metabolism_enzyme"/>
</dbReference>
<feature type="signal peptide" evidence="1">
    <location>
        <begin position="1"/>
        <end position="17"/>
    </location>
</feature>
<dbReference type="InterPro" id="IPR016047">
    <property type="entry name" value="M23ase_b-sheet_dom"/>
</dbReference>
<dbReference type="PANTHER" id="PTHR21666">
    <property type="entry name" value="PEPTIDASE-RELATED"/>
    <property type="match status" value="1"/>
</dbReference>
<protein>
    <submittedName>
        <fullName evidence="3">Peptidoglycan DD-metalloendopeptidase family protein</fullName>
    </submittedName>
</protein>
<evidence type="ECO:0000313" key="3">
    <source>
        <dbReference type="EMBL" id="UOG76835.1"/>
    </source>
</evidence>
<dbReference type="EMBL" id="CP094669">
    <property type="protein sequence ID" value="UOG76835.1"/>
    <property type="molecule type" value="Genomic_DNA"/>
</dbReference>
<dbReference type="SUPFAM" id="SSF51261">
    <property type="entry name" value="Duplicated hybrid motif"/>
    <property type="match status" value="1"/>
</dbReference>
<reference evidence="3 4" key="1">
    <citation type="submission" date="2022-03" db="EMBL/GenBank/DDBJ databases">
        <title>Hymenobactersp. isolated from the air.</title>
        <authorList>
            <person name="Won M."/>
            <person name="Kwon S.-W."/>
        </authorList>
    </citation>
    <scope>NUCLEOTIDE SEQUENCE [LARGE SCALE GENOMIC DNA]</scope>
    <source>
        <strain evidence="3 4">KACC 21982</strain>
    </source>
</reference>
<organism evidence="3 4">
    <name type="scientific">Hymenobacter tibetensis</name>
    <dbReference type="NCBI Taxonomy" id="497967"/>
    <lineage>
        <taxon>Bacteria</taxon>
        <taxon>Pseudomonadati</taxon>
        <taxon>Bacteroidota</taxon>
        <taxon>Cytophagia</taxon>
        <taxon>Cytophagales</taxon>
        <taxon>Hymenobacteraceae</taxon>
        <taxon>Hymenobacter</taxon>
    </lineage>
</organism>
<evidence type="ECO:0000259" key="2">
    <source>
        <dbReference type="Pfam" id="PF01551"/>
    </source>
</evidence>
<dbReference type="Gene3D" id="2.70.70.10">
    <property type="entry name" value="Glucose Permease (Domain IIA)"/>
    <property type="match status" value="1"/>
</dbReference>
<dbReference type="Pfam" id="PF01551">
    <property type="entry name" value="Peptidase_M23"/>
    <property type="match status" value="1"/>
</dbReference>
<name>A0ABY4D346_9BACT</name>
<dbReference type="PANTHER" id="PTHR21666:SF270">
    <property type="entry name" value="MUREIN HYDROLASE ACTIVATOR ENVC"/>
    <property type="match status" value="1"/>
</dbReference>
<dbReference type="InterPro" id="IPR011055">
    <property type="entry name" value="Dup_hybrid_motif"/>
</dbReference>
<dbReference type="NCBIfam" id="TIGR04183">
    <property type="entry name" value="Por_Secre_tail"/>
    <property type="match status" value="1"/>
</dbReference>
<gene>
    <name evidence="3" type="ORF">MTX78_09595</name>
</gene>
<feature type="chain" id="PRO_5046171638" evidence="1">
    <location>
        <begin position="18"/>
        <end position="458"/>
    </location>
</feature>